<gene>
    <name evidence="6" type="ORF">SAMN03097708_01289</name>
</gene>
<reference evidence="6 7" key="1">
    <citation type="submission" date="2016-10" db="EMBL/GenBank/DDBJ databases">
        <authorList>
            <person name="de Groot N.N."/>
        </authorList>
    </citation>
    <scope>NUCLEOTIDE SEQUENCE [LARGE SCALE GENOMIC DNA]</scope>
    <source>
        <strain evidence="6 7">HLD2</strain>
    </source>
</reference>
<dbReference type="Proteomes" id="UP000199648">
    <property type="component" value="Unassembled WGS sequence"/>
</dbReference>
<sequence length="252" mass="27537">MDNGQGLPTCAVIWDLDGVITRTADTHARAWKATFDPFLRAWSERHGPQLAPFALPDDYLEHVDGKPRLDGVRDFLATRGIALPEGSGTDGSQDWTIHGLGKAKNARFRELVENEGVQLYDSTLALIRSLRGYGVSQAVVSSSKNCRYILERCDLLDRFETVVDGNDIEQRGLAGKPSPDLFTEAAKRLKCNPAEAVVVEDAVSGVKAGREGRFGLVIGVDRGGNREMLSTSGADRVVSDLDELKVDDLLKR</sequence>
<name>A0A1G5Q3X4_9GAMM</name>
<dbReference type="SUPFAM" id="SSF56784">
    <property type="entry name" value="HAD-like"/>
    <property type="match status" value="1"/>
</dbReference>
<dbReference type="OrthoDB" id="9816160at2"/>
<dbReference type="Gene3D" id="3.40.50.1000">
    <property type="entry name" value="HAD superfamily/HAD-like"/>
    <property type="match status" value="1"/>
</dbReference>
<dbReference type="PANTHER" id="PTHR46193">
    <property type="entry name" value="6-PHOSPHOGLUCONATE PHOSPHATASE"/>
    <property type="match status" value="1"/>
</dbReference>
<evidence type="ECO:0000313" key="7">
    <source>
        <dbReference type="Proteomes" id="UP000199648"/>
    </source>
</evidence>
<dbReference type="EMBL" id="FMWD01000003">
    <property type="protein sequence ID" value="SCZ56160.1"/>
    <property type="molecule type" value="Genomic_DNA"/>
</dbReference>
<proteinExistence type="inferred from homology"/>
<dbReference type="NCBIfam" id="TIGR01509">
    <property type="entry name" value="HAD-SF-IA-v3"/>
    <property type="match status" value="1"/>
</dbReference>
<comment type="similarity">
    <text evidence="2">Belongs to the HAD-like hydrolase superfamily. CbbY/CbbZ/Gph/YieH family.</text>
</comment>
<dbReference type="Pfam" id="PF00702">
    <property type="entry name" value="Hydrolase"/>
    <property type="match status" value="1"/>
</dbReference>
<protein>
    <submittedName>
        <fullName evidence="6">Haloacid dehalogenase superfamily, subfamily IA, variant 3 with third motif having DD or ED/beta-phosphoglucomutase family hydrolase</fullName>
    </submittedName>
</protein>
<keyword evidence="5" id="KW-0119">Carbohydrate metabolism</keyword>
<comment type="cofactor">
    <cofactor evidence="1">
        <name>Mg(2+)</name>
        <dbReference type="ChEBI" id="CHEBI:18420"/>
    </cofactor>
</comment>
<dbReference type="PANTHER" id="PTHR46193:SF18">
    <property type="entry name" value="HEXITOL PHOSPHATASE B"/>
    <property type="match status" value="1"/>
</dbReference>
<evidence type="ECO:0000313" key="6">
    <source>
        <dbReference type="EMBL" id="SCZ56160.1"/>
    </source>
</evidence>
<dbReference type="RefSeq" id="WP_092994164.1">
    <property type="nucleotide sequence ID" value="NZ_FMWD01000003.1"/>
</dbReference>
<keyword evidence="7" id="KW-1185">Reference proteome</keyword>
<evidence type="ECO:0000256" key="3">
    <source>
        <dbReference type="ARBA" id="ARBA00022723"/>
    </source>
</evidence>
<dbReference type="InterPro" id="IPR036412">
    <property type="entry name" value="HAD-like_sf"/>
</dbReference>
<keyword evidence="3" id="KW-0479">Metal-binding</keyword>
<dbReference type="SFLD" id="SFLDS00003">
    <property type="entry name" value="Haloacid_Dehalogenase"/>
    <property type="match status" value="1"/>
</dbReference>
<dbReference type="InterPro" id="IPR051600">
    <property type="entry name" value="Beta-PGM-like"/>
</dbReference>
<keyword evidence="4" id="KW-0460">Magnesium</keyword>
<dbReference type="GO" id="GO:0016787">
    <property type="term" value="F:hydrolase activity"/>
    <property type="evidence" value="ECO:0007669"/>
    <property type="project" value="UniProtKB-KW"/>
</dbReference>
<accession>A0A1G5Q3X4</accession>
<organism evidence="6 7">
    <name type="scientific">Thiohalomonas denitrificans</name>
    <dbReference type="NCBI Taxonomy" id="415747"/>
    <lineage>
        <taxon>Bacteria</taxon>
        <taxon>Pseudomonadati</taxon>
        <taxon>Pseudomonadota</taxon>
        <taxon>Gammaproteobacteria</taxon>
        <taxon>Thiohalomonadales</taxon>
        <taxon>Thiohalomonadaceae</taxon>
        <taxon>Thiohalomonas</taxon>
    </lineage>
</organism>
<keyword evidence="6" id="KW-0378">Hydrolase</keyword>
<dbReference type="AlphaFoldDB" id="A0A1G5Q3X4"/>
<dbReference type="STRING" id="415747.SAMN03097708_01289"/>
<evidence type="ECO:0000256" key="1">
    <source>
        <dbReference type="ARBA" id="ARBA00001946"/>
    </source>
</evidence>
<evidence type="ECO:0000256" key="4">
    <source>
        <dbReference type="ARBA" id="ARBA00022842"/>
    </source>
</evidence>
<dbReference type="InterPro" id="IPR023214">
    <property type="entry name" value="HAD_sf"/>
</dbReference>
<dbReference type="GO" id="GO:0046872">
    <property type="term" value="F:metal ion binding"/>
    <property type="evidence" value="ECO:0007669"/>
    <property type="project" value="UniProtKB-KW"/>
</dbReference>
<dbReference type="InterPro" id="IPR006439">
    <property type="entry name" value="HAD-SF_hydro_IA"/>
</dbReference>
<evidence type="ECO:0000256" key="2">
    <source>
        <dbReference type="ARBA" id="ARBA00006171"/>
    </source>
</evidence>
<dbReference type="InterPro" id="IPR023198">
    <property type="entry name" value="PGP-like_dom2"/>
</dbReference>
<evidence type="ECO:0000256" key="5">
    <source>
        <dbReference type="ARBA" id="ARBA00023277"/>
    </source>
</evidence>
<dbReference type="Gene3D" id="1.10.150.240">
    <property type="entry name" value="Putative phosphatase, domain 2"/>
    <property type="match status" value="1"/>
</dbReference>
<dbReference type="SFLD" id="SFLDG01129">
    <property type="entry name" value="C1.5:_HAD__Beta-PGM__Phosphata"/>
    <property type="match status" value="1"/>
</dbReference>